<evidence type="ECO:0000256" key="1">
    <source>
        <dbReference type="SAM" id="MobiDB-lite"/>
    </source>
</evidence>
<accession>A0AAG5DB82</accession>
<organism evidence="2 3">
    <name type="scientific">Anopheles atroparvus</name>
    <name type="common">European mosquito</name>
    <dbReference type="NCBI Taxonomy" id="41427"/>
    <lineage>
        <taxon>Eukaryota</taxon>
        <taxon>Metazoa</taxon>
        <taxon>Ecdysozoa</taxon>
        <taxon>Arthropoda</taxon>
        <taxon>Hexapoda</taxon>
        <taxon>Insecta</taxon>
        <taxon>Pterygota</taxon>
        <taxon>Neoptera</taxon>
        <taxon>Endopterygota</taxon>
        <taxon>Diptera</taxon>
        <taxon>Nematocera</taxon>
        <taxon>Culicoidea</taxon>
        <taxon>Culicidae</taxon>
        <taxon>Anophelinae</taxon>
        <taxon>Anopheles</taxon>
    </lineage>
</organism>
<dbReference type="EnsemblMetazoa" id="ENSAATROPT009409">
    <property type="protein sequence ID" value="ENSAATROPP008507"/>
    <property type="gene ID" value="ENSAATROPG007667"/>
</dbReference>
<reference evidence="2" key="1">
    <citation type="submission" date="2024-04" db="UniProtKB">
        <authorList>
            <consortium name="EnsemblMetazoa"/>
        </authorList>
    </citation>
    <scope>IDENTIFICATION</scope>
    <source>
        <strain evidence="2">EBRO</strain>
    </source>
</reference>
<keyword evidence="3" id="KW-1185">Reference proteome</keyword>
<dbReference type="Proteomes" id="UP000075880">
    <property type="component" value="Unassembled WGS sequence"/>
</dbReference>
<sequence>MDALFRGHTRLVVAAQKANYLQHVPQLLLAQLVYHRGQDRPRRLLLLPRGSRLDQLVEQVDGLLHVQQHIPGQRIDHRDSLQITFNNTHGRMRPPGTPHNLHSTDGLK</sequence>
<feature type="region of interest" description="Disordered" evidence="1">
    <location>
        <begin position="86"/>
        <end position="108"/>
    </location>
</feature>
<proteinExistence type="predicted"/>
<evidence type="ECO:0000313" key="3">
    <source>
        <dbReference type="Proteomes" id="UP000075880"/>
    </source>
</evidence>
<name>A0AAG5DB82_ANOAO</name>
<evidence type="ECO:0000313" key="2">
    <source>
        <dbReference type="EnsemblMetazoa" id="ENSAATROPP008507"/>
    </source>
</evidence>
<dbReference type="AlphaFoldDB" id="A0AAG5DB82"/>
<protein>
    <submittedName>
        <fullName evidence="2">Uncharacterized protein</fullName>
    </submittedName>
</protein>